<dbReference type="AlphaFoldDB" id="A0A1B0AYK2"/>
<keyword evidence="3" id="KW-1185">Reference proteome</keyword>
<dbReference type="EnsemblMetazoa" id="GPPI013128-RA">
    <property type="protein sequence ID" value="GPPI013128-PA"/>
    <property type="gene ID" value="GPPI013128"/>
</dbReference>
<protein>
    <submittedName>
        <fullName evidence="2">Uncharacterized protein</fullName>
    </submittedName>
</protein>
<evidence type="ECO:0000256" key="1">
    <source>
        <dbReference type="SAM" id="MobiDB-lite"/>
    </source>
</evidence>
<dbReference type="VEuPathDB" id="VectorBase:GPPI013128"/>
<sequence length="110" mass="12445">MWSGNVVDIESNYMSGGTYWTGEVNMTLVTCHFNEANFIRNFRCMSLALQYCQATYTSMLSDFAKLICVVKVNTMKIKAGKQMTKRVNNSQTIAEFRPGHRSVTNKKSGL</sequence>
<proteinExistence type="predicted"/>
<reference evidence="2" key="2">
    <citation type="submission" date="2020-05" db="UniProtKB">
        <authorList>
            <consortium name="EnsemblMetazoa"/>
        </authorList>
    </citation>
    <scope>IDENTIFICATION</scope>
    <source>
        <strain evidence="2">IAEA</strain>
    </source>
</reference>
<accession>A0A1B0AYK2</accession>
<dbReference type="EMBL" id="JXJN01005859">
    <property type="status" value="NOT_ANNOTATED_CDS"/>
    <property type="molecule type" value="Genomic_DNA"/>
</dbReference>
<feature type="region of interest" description="Disordered" evidence="1">
    <location>
        <begin position="90"/>
        <end position="110"/>
    </location>
</feature>
<organism evidence="2 3">
    <name type="scientific">Glossina palpalis gambiensis</name>
    <dbReference type="NCBI Taxonomy" id="67801"/>
    <lineage>
        <taxon>Eukaryota</taxon>
        <taxon>Metazoa</taxon>
        <taxon>Ecdysozoa</taxon>
        <taxon>Arthropoda</taxon>
        <taxon>Hexapoda</taxon>
        <taxon>Insecta</taxon>
        <taxon>Pterygota</taxon>
        <taxon>Neoptera</taxon>
        <taxon>Endopterygota</taxon>
        <taxon>Diptera</taxon>
        <taxon>Brachycera</taxon>
        <taxon>Muscomorpha</taxon>
        <taxon>Hippoboscoidea</taxon>
        <taxon>Glossinidae</taxon>
        <taxon>Glossina</taxon>
    </lineage>
</organism>
<evidence type="ECO:0000313" key="2">
    <source>
        <dbReference type="EnsemblMetazoa" id="GPPI013128-PA"/>
    </source>
</evidence>
<evidence type="ECO:0000313" key="3">
    <source>
        <dbReference type="Proteomes" id="UP000092460"/>
    </source>
</evidence>
<name>A0A1B0AYK2_9MUSC</name>
<dbReference type="Proteomes" id="UP000092460">
    <property type="component" value="Unassembled WGS sequence"/>
</dbReference>
<reference evidence="3" key="1">
    <citation type="submission" date="2015-01" db="EMBL/GenBank/DDBJ databases">
        <authorList>
            <person name="Aksoy S."/>
            <person name="Warren W."/>
            <person name="Wilson R.K."/>
        </authorList>
    </citation>
    <scope>NUCLEOTIDE SEQUENCE [LARGE SCALE GENOMIC DNA]</scope>
    <source>
        <strain evidence="3">IAEA</strain>
    </source>
</reference>
<feature type="compositionally biased region" description="Basic residues" evidence="1">
    <location>
        <begin position="99"/>
        <end position="110"/>
    </location>
</feature>